<dbReference type="EMBL" id="PXOG01000135">
    <property type="protein sequence ID" value="RGP73743.1"/>
    <property type="molecule type" value="Genomic_DNA"/>
</dbReference>
<feature type="compositionally biased region" description="Basic and acidic residues" evidence="1">
    <location>
        <begin position="875"/>
        <end position="892"/>
    </location>
</feature>
<keyword evidence="3" id="KW-1185">Reference proteome</keyword>
<proteinExistence type="predicted"/>
<sequence>MDFPDEWQNYQANGGPNLVPGAWSSGLLNSSSQTSSLLHDTRQDQPRSIPSEHGLPQDQDPINVPPIASEDQGSGTVSQDNNQNRGQDQMRECNSFLKFTPLSGWTGPTFNKARHVYVNHVPMLMSNDEIEQSRNFERYRLHSVSFELCEGDVLVFIDYPDYHKEAIKHTDCNGLIYKSQKFRVHSKKLLETNSSTFEEMLSPTYQFRIQRRRKMVNKMPEGIKYLLDLTPPSEGDELVFQMTELSLTPALLKWWRSSTENETDLCLVSGHDDVCMCDRQPTFSRNDKCEENSTSTDQGDSDNSGNTNGSTNRRDRSEAKPPFGDKIEVAARLKARGENEFFPTPFYRRSIPDYCPVRHRNGIVRLLMLIEGKGVILDSAPRMWTLVKLGSIFDCSSLLRDRVTQWILHGSNTTFIEVAPEEALQIAFILKIPEVAQSAFRILVNELALKLAGKDEPHQDYKHTTIFGRRLGSLPDELNNLVQHAAQAFIERISDIDKMMHNPGLYDFWDIDEWYGLRVIEQLLEREDTSLAHEALHTLRVLMDNLISEVTQTWEIMISIPPTHNHLKQLNQWGVIGQRHSTYHSIDEDRLKYVEPQDFTPATAIMAQLNSVQTLLCASPYNEVGMDLEARFWDVSKSRLAGYEQKKYSELVQEATRALGTFLASNPRIQTDPLWVRTLQLTDHENPTVEGISQFNRPIVSLDHLEAEVKNRLRPITLSWERHNFETPLNITRHLLLTLTDNELKYLPLWCGGCNDGTGGVFEDPIPATDMGPKGPGPSFHTGQTIPSAPVSISGSMVEDMDALRVWGSTTGASINVQDSISTVYRPDQVIAEDKSIASESFTMGGSEYSDARFAMPADHQGMGEAVNMLVDTVDETRDSESRSATEGRSAEGNDSDGDDDMYMWDSDDTTHTLS</sequence>
<dbReference type="Proteomes" id="UP000266234">
    <property type="component" value="Unassembled WGS sequence"/>
</dbReference>
<feature type="compositionally biased region" description="Basic and acidic residues" evidence="1">
    <location>
        <begin position="312"/>
        <end position="322"/>
    </location>
</feature>
<feature type="compositionally biased region" description="Polar residues" evidence="1">
    <location>
        <begin position="71"/>
        <end position="87"/>
    </location>
</feature>
<feature type="region of interest" description="Disordered" evidence="1">
    <location>
        <begin position="871"/>
        <end position="915"/>
    </location>
</feature>
<dbReference type="OrthoDB" id="5371510at2759"/>
<name>A0A395SMS5_9HYPO</name>
<feature type="region of interest" description="Disordered" evidence="1">
    <location>
        <begin position="1"/>
        <end position="87"/>
    </location>
</feature>
<gene>
    <name evidence="2" type="ORF">FLONG3_6234</name>
</gene>
<evidence type="ECO:0000256" key="1">
    <source>
        <dbReference type="SAM" id="MobiDB-lite"/>
    </source>
</evidence>
<feature type="compositionally biased region" description="Low complexity" evidence="1">
    <location>
        <begin position="301"/>
        <end position="311"/>
    </location>
</feature>
<feature type="compositionally biased region" description="Acidic residues" evidence="1">
    <location>
        <begin position="894"/>
        <end position="908"/>
    </location>
</feature>
<dbReference type="AlphaFoldDB" id="A0A395SMS5"/>
<evidence type="ECO:0000313" key="3">
    <source>
        <dbReference type="Proteomes" id="UP000266234"/>
    </source>
</evidence>
<protein>
    <submittedName>
        <fullName evidence="2">Uncharacterized protein</fullName>
    </submittedName>
</protein>
<reference evidence="2 3" key="1">
    <citation type="journal article" date="2018" name="PLoS Pathog.">
        <title>Evolution of structural diversity of trichothecenes, a family of toxins produced by plant pathogenic and entomopathogenic fungi.</title>
        <authorList>
            <person name="Proctor R.H."/>
            <person name="McCormick S.P."/>
            <person name="Kim H.S."/>
            <person name="Cardoza R.E."/>
            <person name="Stanley A.M."/>
            <person name="Lindo L."/>
            <person name="Kelly A."/>
            <person name="Brown D.W."/>
            <person name="Lee T."/>
            <person name="Vaughan M.M."/>
            <person name="Alexander N.J."/>
            <person name="Busman M."/>
            <person name="Gutierrez S."/>
        </authorList>
    </citation>
    <scope>NUCLEOTIDE SEQUENCE [LARGE SCALE GENOMIC DNA]</scope>
    <source>
        <strain evidence="2 3">NRRL 20695</strain>
    </source>
</reference>
<feature type="compositionally biased region" description="Low complexity" evidence="1">
    <location>
        <begin position="24"/>
        <end position="38"/>
    </location>
</feature>
<comment type="caution">
    <text evidence="2">The sequence shown here is derived from an EMBL/GenBank/DDBJ whole genome shotgun (WGS) entry which is preliminary data.</text>
</comment>
<feature type="region of interest" description="Disordered" evidence="1">
    <location>
        <begin position="285"/>
        <end position="322"/>
    </location>
</feature>
<organism evidence="2 3">
    <name type="scientific">Fusarium longipes</name>
    <dbReference type="NCBI Taxonomy" id="694270"/>
    <lineage>
        <taxon>Eukaryota</taxon>
        <taxon>Fungi</taxon>
        <taxon>Dikarya</taxon>
        <taxon>Ascomycota</taxon>
        <taxon>Pezizomycotina</taxon>
        <taxon>Sordariomycetes</taxon>
        <taxon>Hypocreomycetidae</taxon>
        <taxon>Hypocreales</taxon>
        <taxon>Nectriaceae</taxon>
        <taxon>Fusarium</taxon>
    </lineage>
</organism>
<accession>A0A395SMS5</accession>
<evidence type="ECO:0000313" key="2">
    <source>
        <dbReference type="EMBL" id="RGP73743.1"/>
    </source>
</evidence>